<feature type="non-terminal residue" evidence="2">
    <location>
        <position position="1"/>
    </location>
</feature>
<dbReference type="EMBL" id="CAKXAJ010023076">
    <property type="protein sequence ID" value="CAH2227406.1"/>
    <property type="molecule type" value="Genomic_DNA"/>
</dbReference>
<keyword evidence="3" id="KW-1185">Reference proteome</keyword>
<evidence type="ECO:0000313" key="2">
    <source>
        <dbReference type="EMBL" id="CAH2227406.1"/>
    </source>
</evidence>
<dbReference type="AlphaFoldDB" id="A0A8S4QXY3"/>
<evidence type="ECO:0000256" key="1">
    <source>
        <dbReference type="SAM" id="MobiDB-lite"/>
    </source>
</evidence>
<organism evidence="2 3">
    <name type="scientific">Pararge aegeria aegeria</name>
    <dbReference type="NCBI Taxonomy" id="348720"/>
    <lineage>
        <taxon>Eukaryota</taxon>
        <taxon>Metazoa</taxon>
        <taxon>Ecdysozoa</taxon>
        <taxon>Arthropoda</taxon>
        <taxon>Hexapoda</taxon>
        <taxon>Insecta</taxon>
        <taxon>Pterygota</taxon>
        <taxon>Neoptera</taxon>
        <taxon>Endopterygota</taxon>
        <taxon>Lepidoptera</taxon>
        <taxon>Glossata</taxon>
        <taxon>Ditrysia</taxon>
        <taxon>Papilionoidea</taxon>
        <taxon>Nymphalidae</taxon>
        <taxon>Satyrinae</taxon>
        <taxon>Satyrini</taxon>
        <taxon>Parargina</taxon>
        <taxon>Pararge</taxon>
    </lineage>
</organism>
<protein>
    <submittedName>
        <fullName evidence="2">Jg25406 protein</fullName>
    </submittedName>
</protein>
<proteinExistence type="predicted"/>
<accession>A0A8S4QXY3</accession>
<sequence length="80" mass="9016">LKITETEKQLNPDEGAGRKIARRTKQTKVSRCWNDDLAPVNAVFDNPQRVGQTGQGIKCVDARRLLGQKTNIQRSISRLK</sequence>
<feature type="compositionally biased region" description="Basic and acidic residues" evidence="1">
    <location>
        <begin position="1"/>
        <end position="17"/>
    </location>
</feature>
<name>A0A8S4QXY3_9NEOP</name>
<reference evidence="2" key="1">
    <citation type="submission" date="2022-03" db="EMBL/GenBank/DDBJ databases">
        <authorList>
            <person name="Lindestad O."/>
        </authorList>
    </citation>
    <scope>NUCLEOTIDE SEQUENCE</scope>
</reference>
<dbReference type="Proteomes" id="UP000838756">
    <property type="component" value="Unassembled WGS sequence"/>
</dbReference>
<evidence type="ECO:0000313" key="3">
    <source>
        <dbReference type="Proteomes" id="UP000838756"/>
    </source>
</evidence>
<comment type="caution">
    <text evidence="2">The sequence shown here is derived from an EMBL/GenBank/DDBJ whole genome shotgun (WGS) entry which is preliminary data.</text>
</comment>
<feature type="region of interest" description="Disordered" evidence="1">
    <location>
        <begin position="1"/>
        <end position="25"/>
    </location>
</feature>
<gene>
    <name evidence="2" type="primary">jg25406</name>
    <name evidence="2" type="ORF">PAEG_LOCUS7921</name>
</gene>